<reference evidence="1 2" key="2">
    <citation type="journal article" date="2022" name="Mol. Ecol. Resour.">
        <title>The genomes of chicory, endive, great burdock and yacon provide insights into Asteraceae paleo-polyploidization history and plant inulin production.</title>
        <authorList>
            <person name="Fan W."/>
            <person name="Wang S."/>
            <person name="Wang H."/>
            <person name="Wang A."/>
            <person name="Jiang F."/>
            <person name="Liu H."/>
            <person name="Zhao H."/>
            <person name="Xu D."/>
            <person name="Zhang Y."/>
        </authorList>
    </citation>
    <scope>NUCLEOTIDE SEQUENCE [LARGE SCALE GENOMIC DNA]</scope>
    <source>
        <strain evidence="2">cv. Yunnan</strain>
        <tissue evidence="1">Leaves</tissue>
    </source>
</reference>
<gene>
    <name evidence="1" type="ORF">L1987_61391</name>
</gene>
<keyword evidence="2" id="KW-1185">Reference proteome</keyword>
<evidence type="ECO:0000313" key="2">
    <source>
        <dbReference type="Proteomes" id="UP001056120"/>
    </source>
</evidence>
<name>A0ACB9C7H6_9ASTR</name>
<evidence type="ECO:0000313" key="1">
    <source>
        <dbReference type="EMBL" id="KAI3730222.1"/>
    </source>
</evidence>
<comment type="caution">
    <text evidence="1">The sequence shown here is derived from an EMBL/GenBank/DDBJ whole genome shotgun (WGS) entry which is preliminary data.</text>
</comment>
<protein>
    <submittedName>
        <fullName evidence="1">Uncharacterized protein</fullName>
    </submittedName>
</protein>
<dbReference type="EMBL" id="CM042038">
    <property type="protein sequence ID" value="KAI3730222.1"/>
    <property type="molecule type" value="Genomic_DNA"/>
</dbReference>
<proteinExistence type="predicted"/>
<reference evidence="2" key="1">
    <citation type="journal article" date="2022" name="Mol. Ecol. Resour.">
        <title>The genomes of chicory, endive, great burdock and yacon provide insights into Asteraceae palaeo-polyploidization history and plant inulin production.</title>
        <authorList>
            <person name="Fan W."/>
            <person name="Wang S."/>
            <person name="Wang H."/>
            <person name="Wang A."/>
            <person name="Jiang F."/>
            <person name="Liu H."/>
            <person name="Zhao H."/>
            <person name="Xu D."/>
            <person name="Zhang Y."/>
        </authorList>
    </citation>
    <scope>NUCLEOTIDE SEQUENCE [LARGE SCALE GENOMIC DNA]</scope>
    <source>
        <strain evidence="2">cv. Yunnan</strain>
    </source>
</reference>
<dbReference type="Proteomes" id="UP001056120">
    <property type="component" value="Linkage Group LG21"/>
</dbReference>
<sequence length="396" mass="42212">MALPMTGTTHFRSRSLISKTKLHSVTGTSISMIIRNSHHQENAAGRLQHSLLPKLLPPLQFLASNFLPSALIGGVAFALMNPTPGCLAHRYQLSKFSIIGIFLISGLTLRSEEIGEAAEAWPVGLFALASILLLTPLLSKFMVQIHLQPQEFVTGLALYNCMPTAISSGVALTRLAGGNSALALAMTVLSSLLGILIVPFSISRLIAGGVGASVPANEMFRSLIVTVLIPLILGKVFRESIKGMADIVDNNRKHLSALGAILLSLIPWVQVSKSRPLLLMVKPQVVLVAVMMGAILHLVLLCFNAVSIQILCAVSGGSKSIFAKEDNYKTLLLVASQKTVSVLVAVVEQLGGTFGEPGLLVLPCVAAHISQVIIDSLIVGFWNKRKQSSLNNVKVL</sequence>
<organism evidence="1 2">
    <name type="scientific">Smallanthus sonchifolius</name>
    <dbReference type="NCBI Taxonomy" id="185202"/>
    <lineage>
        <taxon>Eukaryota</taxon>
        <taxon>Viridiplantae</taxon>
        <taxon>Streptophyta</taxon>
        <taxon>Embryophyta</taxon>
        <taxon>Tracheophyta</taxon>
        <taxon>Spermatophyta</taxon>
        <taxon>Magnoliopsida</taxon>
        <taxon>eudicotyledons</taxon>
        <taxon>Gunneridae</taxon>
        <taxon>Pentapetalae</taxon>
        <taxon>asterids</taxon>
        <taxon>campanulids</taxon>
        <taxon>Asterales</taxon>
        <taxon>Asteraceae</taxon>
        <taxon>Asteroideae</taxon>
        <taxon>Heliantheae alliance</taxon>
        <taxon>Millerieae</taxon>
        <taxon>Smallanthus</taxon>
    </lineage>
</organism>
<accession>A0ACB9C7H6</accession>